<dbReference type="AlphaFoldDB" id="A0A7R9QPN7"/>
<protein>
    <submittedName>
        <fullName evidence="1">Uncharacterized protein</fullName>
    </submittedName>
</protein>
<organism evidence="1">
    <name type="scientific">Oppiella nova</name>
    <dbReference type="NCBI Taxonomy" id="334625"/>
    <lineage>
        <taxon>Eukaryota</taxon>
        <taxon>Metazoa</taxon>
        <taxon>Ecdysozoa</taxon>
        <taxon>Arthropoda</taxon>
        <taxon>Chelicerata</taxon>
        <taxon>Arachnida</taxon>
        <taxon>Acari</taxon>
        <taxon>Acariformes</taxon>
        <taxon>Sarcoptiformes</taxon>
        <taxon>Oribatida</taxon>
        <taxon>Brachypylina</taxon>
        <taxon>Oppioidea</taxon>
        <taxon>Oppiidae</taxon>
        <taxon>Oppiella</taxon>
    </lineage>
</organism>
<evidence type="ECO:0000313" key="2">
    <source>
        <dbReference type="Proteomes" id="UP000728032"/>
    </source>
</evidence>
<name>A0A7R9QPN7_9ACAR</name>
<sequence>MLRKYVGKLKCVSLVPGSLHQNYDNTIDLPSKEELEARATKLVERLERVAARLRAEPRIDIRELATLALYAVELRVLSVELHLAVTARAIRILEVLLNDLEIRVDAEIKRLEQLLDPTPAPTSVPTIVTVAPTPPTTQSPITTQTPLDKVALLRMAAELD</sequence>
<keyword evidence="2" id="KW-1185">Reference proteome</keyword>
<gene>
    <name evidence="1" type="ORF">ONB1V03_LOCUS8648</name>
</gene>
<feature type="non-terminal residue" evidence="1">
    <location>
        <position position="1"/>
    </location>
</feature>
<accession>A0A7R9QPN7</accession>
<reference evidence="1" key="1">
    <citation type="submission" date="2020-11" db="EMBL/GenBank/DDBJ databases">
        <authorList>
            <person name="Tran Van P."/>
        </authorList>
    </citation>
    <scope>NUCLEOTIDE SEQUENCE</scope>
</reference>
<dbReference type="EMBL" id="OC919868">
    <property type="protein sequence ID" value="CAD7651980.1"/>
    <property type="molecule type" value="Genomic_DNA"/>
</dbReference>
<evidence type="ECO:0000313" key="1">
    <source>
        <dbReference type="EMBL" id="CAD7651980.1"/>
    </source>
</evidence>
<proteinExistence type="predicted"/>
<dbReference type="Proteomes" id="UP000728032">
    <property type="component" value="Unassembled WGS sequence"/>
</dbReference>
<dbReference type="EMBL" id="CAJPVJ010005043">
    <property type="protein sequence ID" value="CAG2169164.1"/>
    <property type="molecule type" value="Genomic_DNA"/>
</dbReference>